<accession>A0A0A9YTJ4</accession>
<evidence type="ECO:0000313" key="1">
    <source>
        <dbReference type="EMBL" id="JAG30349.1"/>
    </source>
</evidence>
<dbReference type="EMBL" id="GBHO01010709">
    <property type="protein sequence ID" value="JAG32895.1"/>
    <property type="molecule type" value="Transcribed_RNA"/>
</dbReference>
<evidence type="ECO:0000313" key="4">
    <source>
        <dbReference type="EMBL" id="JAQ02206.1"/>
    </source>
</evidence>
<sequence length="139" mass="15526">MRDLCCGLRSDIVAVMKATLLFRRECVNSGSHVQNVQQWCMQKCLSYDKLLAIVDLEQHIKYELASFIPFRDIADPSRLLAQLDKLAAMVAVMTNVAFVAQALEVTSESNLYSKTQEMAMGLFSDVNAVPDIHAPSCLR</sequence>
<organism evidence="3">
    <name type="scientific">Lygus hesperus</name>
    <name type="common">Western plant bug</name>
    <dbReference type="NCBI Taxonomy" id="30085"/>
    <lineage>
        <taxon>Eukaryota</taxon>
        <taxon>Metazoa</taxon>
        <taxon>Ecdysozoa</taxon>
        <taxon>Arthropoda</taxon>
        <taxon>Hexapoda</taxon>
        <taxon>Insecta</taxon>
        <taxon>Pterygota</taxon>
        <taxon>Neoptera</taxon>
        <taxon>Paraneoptera</taxon>
        <taxon>Hemiptera</taxon>
        <taxon>Heteroptera</taxon>
        <taxon>Panheteroptera</taxon>
        <taxon>Cimicomorpha</taxon>
        <taxon>Miridae</taxon>
        <taxon>Mirini</taxon>
        <taxon>Lygus</taxon>
    </lineage>
</organism>
<dbReference type="EMBL" id="GBHO01013255">
    <property type="protein sequence ID" value="JAG30349.1"/>
    <property type="molecule type" value="Transcribed_RNA"/>
</dbReference>
<name>A0A0A9YTJ4_LYGHE</name>
<dbReference type="EMBL" id="GDHC01016423">
    <property type="protein sequence ID" value="JAQ02206.1"/>
    <property type="molecule type" value="Transcribed_RNA"/>
</dbReference>
<reference evidence="4" key="3">
    <citation type="journal article" date="2016" name="Gigascience">
        <title>De novo construction of an expanded transcriptome assembly for the western tarnished plant bug, Lygus hesperus.</title>
        <authorList>
            <person name="Tassone E.E."/>
            <person name="Geib S.M."/>
            <person name="Hall B."/>
            <person name="Fabrick J.A."/>
            <person name="Brent C.S."/>
            <person name="Hull J.J."/>
        </authorList>
    </citation>
    <scope>NUCLEOTIDE SEQUENCE</scope>
</reference>
<evidence type="ECO:0000313" key="3">
    <source>
        <dbReference type="EMBL" id="JAG32895.1"/>
    </source>
</evidence>
<reference evidence="3" key="1">
    <citation type="journal article" date="2014" name="PLoS ONE">
        <title>Transcriptome-Based Identification of ABC Transporters in the Western Tarnished Plant Bug Lygus hesperus.</title>
        <authorList>
            <person name="Hull J.J."/>
            <person name="Chaney K."/>
            <person name="Geib S.M."/>
            <person name="Fabrick J.A."/>
            <person name="Brent C.S."/>
            <person name="Walsh D."/>
            <person name="Lavine L.C."/>
        </authorList>
    </citation>
    <scope>NUCLEOTIDE SEQUENCE</scope>
</reference>
<dbReference type="AlphaFoldDB" id="A0A0A9YTJ4"/>
<dbReference type="EMBL" id="GBHO01013254">
    <property type="protein sequence ID" value="JAG30350.1"/>
    <property type="molecule type" value="Transcribed_RNA"/>
</dbReference>
<gene>
    <name evidence="3" type="ORF">CM83_37698</name>
    <name evidence="2" type="ORF">CM83_37703</name>
    <name evidence="1" type="ORF">CM83_37708</name>
    <name evidence="4" type="ORF">g.37708</name>
</gene>
<protein>
    <submittedName>
        <fullName evidence="3">Uncharacterized protein</fullName>
    </submittedName>
</protein>
<proteinExistence type="predicted"/>
<evidence type="ECO:0000313" key="2">
    <source>
        <dbReference type="EMBL" id="JAG30350.1"/>
    </source>
</evidence>
<reference evidence="3" key="2">
    <citation type="submission" date="2014-07" db="EMBL/GenBank/DDBJ databases">
        <authorList>
            <person name="Hull J."/>
        </authorList>
    </citation>
    <scope>NUCLEOTIDE SEQUENCE</scope>
</reference>